<feature type="domain" description="Peptidase C39-like" evidence="2">
    <location>
        <begin position="179"/>
        <end position="326"/>
    </location>
</feature>
<feature type="region of interest" description="Disordered" evidence="1">
    <location>
        <begin position="80"/>
        <end position="110"/>
    </location>
</feature>
<reference evidence="3" key="1">
    <citation type="journal article" date="2014" name="Int. J. Syst. Evol. Microbiol.">
        <title>Complete genome sequence of Corynebacterium casei LMG S-19264T (=DSM 44701T), isolated from a smear-ripened cheese.</title>
        <authorList>
            <consortium name="US DOE Joint Genome Institute (JGI-PGF)"/>
            <person name="Walter F."/>
            <person name="Albersmeier A."/>
            <person name="Kalinowski J."/>
            <person name="Ruckert C."/>
        </authorList>
    </citation>
    <scope>NUCLEOTIDE SEQUENCE</scope>
    <source>
        <strain evidence="3">VKM Ac-1401</strain>
    </source>
</reference>
<dbReference type="Gene3D" id="3.90.70.10">
    <property type="entry name" value="Cysteine proteinases"/>
    <property type="match status" value="1"/>
</dbReference>
<accession>A0A9W6H9V1</accession>
<proteinExistence type="predicted"/>
<dbReference type="EMBL" id="BSEN01000006">
    <property type="protein sequence ID" value="GLJ76387.1"/>
    <property type="molecule type" value="Genomic_DNA"/>
</dbReference>
<dbReference type="InterPro" id="IPR039563">
    <property type="entry name" value="Peptidase_C39_single_dom"/>
</dbReference>
<protein>
    <submittedName>
        <fullName evidence="3">Membrane protein</fullName>
    </submittedName>
</protein>
<organism evidence="3 4">
    <name type="scientific">Leifsonia poae</name>
    <dbReference type="NCBI Taxonomy" id="110933"/>
    <lineage>
        <taxon>Bacteria</taxon>
        <taxon>Bacillati</taxon>
        <taxon>Actinomycetota</taxon>
        <taxon>Actinomycetes</taxon>
        <taxon>Micrococcales</taxon>
        <taxon>Microbacteriaceae</taxon>
        <taxon>Leifsonia</taxon>
    </lineage>
</organism>
<dbReference type="Proteomes" id="UP001142372">
    <property type="component" value="Unassembled WGS sequence"/>
</dbReference>
<keyword evidence="4" id="KW-1185">Reference proteome</keyword>
<evidence type="ECO:0000313" key="4">
    <source>
        <dbReference type="Proteomes" id="UP001142372"/>
    </source>
</evidence>
<sequence length="371" mass="38718">MLSTPMAGTASEPAAWQTRLVRADTSSGWDGRTWTSGVLVPGFHADQAVASWNLEPGVTARVEIRARTLDGAWHPWQEAAFWGGPGERRSPVPPMGSDGPQPQDDGPSVRTDILTARPERLFDAAQLRITLLGGMREASEPPPLHLAALSFSAPGGSAADESDAGERRGAEPVGAAAAVQPLSQRAYPGRPDLGGGGPAWCSPTSLTMVLAAWGAQLPSAEPTEAPADGDPHVPWMARAVYDTAFDGTGNWSFNAALAGELGFDAVVTRLASLRSARVLTEAGIPLIASIAFEAGRLPGADYDTSGHLLVIRGFDPRGDVLAADPANPGGSDGLRTYPRQAFDAAWSRSRRTVYLIVPRGHALPAATDAGG</sequence>
<dbReference type="Pfam" id="PF13529">
    <property type="entry name" value="Peptidase_C39_2"/>
    <property type="match status" value="1"/>
</dbReference>
<comment type="caution">
    <text evidence="3">The sequence shown here is derived from an EMBL/GenBank/DDBJ whole genome shotgun (WGS) entry which is preliminary data.</text>
</comment>
<dbReference type="RefSeq" id="WP_271177038.1">
    <property type="nucleotide sequence ID" value="NZ_BAAAJO010000005.1"/>
</dbReference>
<evidence type="ECO:0000256" key="1">
    <source>
        <dbReference type="SAM" id="MobiDB-lite"/>
    </source>
</evidence>
<dbReference type="CDD" id="cd02549">
    <property type="entry name" value="Peptidase_C39A"/>
    <property type="match status" value="1"/>
</dbReference>
<reference evidence="3" key="2">
    <citation type="submission" date="2023-01" db="EMBL/GenBank/DDBJ databases">
        <authorList>
            <person name="Sun Q."/>
            <person name="Evtushenko L."/>
        </authorList>
    </citation>
    <scope>NUCLEOTIDE SEQUENCE</scope>
    <source>
        <strain evidence="3">VKM Ac-1401</strain>
    </source>
</reference>
<dbReference type="InterPro" id="IPR039564">
    <property type="entry name" value="Peptidase_C39-like"/>
</dbReference>
<feature type="region of interest" description="Disordered" evidence="1">
    <location>
        <begin position="149"/>
        <end position="175"/>
    </location>
</feature>
<evidence type="ECO:0000259" key="2">
    <source>
        <dbReference type="Pfam" id="PF13529"/>
    </source>
</evidence>
<dbReference type="AlphaFoldDB" id="A0A9W6H9V1"/>
<gene>
    <name evidence="3" type="ORF">GCM10017584_19610</name>
</gene>
<evidence type="ECO:0000313" key="3">
    <source>
        <dbReference type="EMBL" id="GLJ76387.1"/>
    </source>
</evidence>
<name>A0A9W6H9V1_9MICO</name>